<dbReference type="AlphaFoldDB" id="A0A1H5UZA3"/>
<gene>
    <name evidence="4" type="ORF">SAMN03080598_01464</name>
</gene>
<evidence type="ECO:0000256" key="1">
    <source>
        <dbReference type="SAM" id="MobiDB-lite"/>
    </source>
</evidence>
<dbReference type="PANTHER" id="PTHR40763:SF5">
    <property type="entry name" value="MEMBRANE PROTEIN"/>
    <property type="match status" value="1"/>
</dbReference>
<reference evidence="5" key="1">
    <citation type="submission" date="2016-10" db="EMBL/GenBank/DDBJ databases">
        <authorList>
            <person name="Varghese N."/>
            <person name="Submissions S."/>
        </authorList>
    </citation>
    <scope>NUCLEOTIDE SEQUENCE [LARGE SCALE GENOMIC DNA]</scope>
    <source>
        <strain evidence="5">DSM 17298</strain>
    </source>
</reference>
<feature type="compositionally biased region" description="Polar residues" evidence="1">
    <location>
        <begin position="156"/>
        <end position="168"/>
    </location>
</feature>
<dbReference type="EMBL" id="FNVR01000005">
    <property type="protein sequence ID" value="SEF79738.1"/>
    <property type="molecule type" value="Genomic_DNA"/>
</dbReference>
<name>A0A1H5UZA3_9BACT</name>
<keyword evidence="2" id="KW-0472">Membrane</keyword>
<proteinExistence type="predicted"/>
<dbReference type="Proteomes" id="UP000236736">
    <property type="component" value="Unassembled WGS sequence"/>
</dbReference>
<feature type="compositionally biased region" description="Low complexity" evidence="1">
    <location>
        <begin position="144"/>
        <end position="155"/>
    </location>
</feature>
<evidence type="ECO:0000313" key="5">
    <source>
        <dbReference type="Proteomes" id="UP000236736"/>
    </source>
</evidence>
<keyword evidence="5" id="KW-1185">Reference proteome</keyword>
<protein>
    <recommendedName>
        <fullName evidence="3">LiaF transmembrane domain-containing protein</fullName>
    </recommendedName>
</protein>
<evidence type="ECO:0000256" key="2">
    <source>
        <dbReference type="SAM" id="Phobius"/>
    </source>
</evidence>
<feature type="transmembrane region" description="Helical" evidence="2">
    <location>
        <begin position="86"/>
        <end position="104"/>
    </location>
</feature>
<dbReference type="OrthoDB" id="129627at2"/>
<organism evidence="4 5">
    <name type="scientific">Algoriphagus boritolerans DSM 17298 = JCM 18970</name>
    <dbReference type="NCBI Taxonomy" id="1120964"/>
    <lineage>
        <taxon>Bacteria</taxon>
        <taxon>Pseudomonadati</taxon>
        <taxon>Bacteroidota</taxon>
        <taxon>Cytophagia</taxon>
        <taxon>Cytophagales</taxon>
        <taxon>Cyclobacteriaceae</taxon>
        <taxon>Algoriphagus</taxon>
    </lineage>
</organism>
<dbReference type="InterPro" id="IPR054331">
    <property type="entry name" value="LiaF_TM"/>
</dbReference>
<feature type="transmembrane region" description="Helical" evidence="2">
    <location>
        <begin position="12"/>
        <end position="29"/>
    </location>
</feature>
<dbReference type="PANTHER" id="PTHR40763">
    <property type="entry name" value="MEMBRANE PROTEIN-RELATED"/>
    <property type="match status" value="1"/>
</dbReference>
<feature type="transmembrane region" description="Helical" evidence="2">
    <location>
        <begin position="35"/>
        <end position="55"/>
    </location>
</feature>
<dbReference type="Pfam" id="PF22570">
    <property type="entry name" value="LiaF-TM"/>
    <property type="match status" value="1"/>
</dbReference>
<evidence type="ECO:0000313" key="4">
    <source>
        <dbReference type="EMBL" id="SEF79738.1"/>
    </source>
</evidence>
<keyword evidence="2" id="KW-0812">Transmembrane</keyword>
<dbReference type="STRING" id="1120964.GCA_001313265_02137"/>
<keyword evidence="2" id="KW-1133">Transmembrane helix</keyword>
<feature type="transmembrane region" description="Helical" evidence="2">
    <location>
        <begin position="62"/>
        <end position="80"/>
    </location>
</feature>
<feature type="region of interest" description="Disordered" evidence="1">
    <location>
        <begin position="134"/>
        <end position="168"/>
    </location>
</feature>
<feature type="domain" description="LiaF transmembrane" evidence="3">
    <location>
        <begin position="15"/>
        <end position="109"/>
    </location>
</feature>
<accession>A0A1H5UZA3</accession>
<evidence type="ECO:0000259" key="3">
    <source>
        <dbReference type="Pfam" id="PF22570"/>
    </source>
</evidence>
<sequence>MNEFKHKNNDSNIAFGFIILGIGIILLLRKAGFFIPEWVTTWPMILIAIGTFAIIKHEFRSFFGFVMLFLGAYFLLRNEFNFDFGLSQFIWPLGLIALGIYLIFQKQRENKVLEKVRNDWEKKRKSDSSYTKSDVEEAKVVDESAGTSSASGTSSFTQGPQSTAGSGFTRTTGTAFADRLNIDAIFSGVNRKLMTKNFEGGKITAAFGGVDLDLTSADFNGVITIQIDIIFGGVKMIVPPHWDIRTEVSNIAAGIEDKRYFREGGVDPNKVVVLKGTILFGGLEIKSF</sequence>
<dbReference type="RefSeq" id="WP_103924132.1">
    <property type="nucleotide sequence ID" value="NZ_FNVR01000005.1"/>
</dbReference>